<feature type="domain" description="Enoyl reductase (ER)" evidence="2">
    <location>
        <begin position="11"/>
        <end position="312"/>
    </location>
</feature>
<sequence length="314" mass="32139">MPFAIQYDRLGGPEVLELREIAYATPGPGQAVVEVRAIGVNPIDWKIRSGLRRSAPLEGWRTVGGDAAGVVTAVASDVEGFSVGDEVIVAEADGSYATEIAVDVAKLSAKPAALPWEQAAAIPVPGGTAHQVLVSLGVGEGDTLLWHGGSGAVGQIGIQLARRAGATVVATASERNQAHLRELGAIPVVYGDGILERVHEVAPDGVTVAVDAAGTREAIEVSKALVADPGRIGTIVLGAEAADLGIRAWRGGSPAPLTAEEEAARAEAVPLIAGLAAEGALQIEIAHRYPLADAAEAHRQSETGHVRGKIVLLP</sequence>
<dbReference type="SMART" id="SM00829">
    <property type="entry name" value="PKS_ER"/>
    <property type="match status" value="1"/>
</dbReference>
<comment type="caution">
    <text evidence="3">The sequence shown here is derived from an EMBL/GenBank/DDBJ whole genome shotgun (WGS) entry which is preliminary data.</text>
</comment>
<accession>A0A6I2F9N6</accession>
<dbReference type="GO" id="GO:0016491">
    <property type="term" value="F:oxidoreductase activity"/>
    <property type="evidence" value="ECO:0007669"/>
    <property type="project" value="InterPro"/>
</dbReference>
<proteinExistence type="predicted"/>
<dbReference type="EMBL" id="WJIF01000002">
    <property type="protein sequence ID" value="MRG59430.1"/>
    <property type="molecule type" value="Genomic_DNA"/>
</dbReference>
<evidence type="ECO:0000256" key="1">
    <source>
        <dbReference type="ARBA" id="ARBA00022857"/>
    </source>
</evidence>
<dbReference type="InterPro" id="IPR011032">
    <property type="entry name" value="GroES-like_sf"/>
</dbReference>
<dbReference type="InterPro" id="IPR036291">
    <property type="entry name" value="NAD(P)-bd_dom_sf"/>
</dbReference>
<organism evidence="3 4">
    <name type="scientific">Agromyces agglutinans</name>
    <dbReference type="NCBI Taxonomy" id="2662258"/>
    <lineage>
        <taxon>Bacteria</taxon>
        <taxon>Bacillati</taxon>
        <taxon>Actinomycetota</taxon>
        <taxon>Actinomycetes</taxon>
        <taxon>Micrococcales</taxon>
        <taxon>Microbacteriaceae</taxon>
        <taxon>Agromyces</taxon>
    </lineage>
</organism>
<dbReference type="Gene3D" id="3.90.180.10">
    <property type="entry name" value="Medium-chain alcohol dehydrogenases, catalytic domain"/>
    <property type="match status" value="1"/>
</dbReference>
<protein>
    <submittedName>
        <fullName evidence="3">Zinc-binding dehydrogenase</fullName>
    </submittedName>
</protein>
<dbReference type="CDD" id="cd05289">
    <property type="entry name" value="MDR_like_2"/>
    <property type="match status" value="1"/>
</dbReference>
<dbReference type="Pfam" id="PF08240">
    <property type="entry name" value="ADH_N"/>
    <property type="match status" value="1"/>
</dbReference>
<keyword evidence="1" id="KW-0521">NADP</keyword>
<evidence type="ECO:0000259" key="2">
    <source>
        <dbReference type="SMART" id="SM00829"/>
    </source>
</evidence>
<dbReference type="PANTHER" id="PTHR44154">
    <property type="entry name" value="QUINONE OXIDOREDUCTASE"/>
    <property type="match status" value="1"/>
</dbReference>
<dbReference type="SUPFAM" id="SSF51735">
    <property type="entry name" value="NAD(P)-binding Rossmann-fold domains"/>
    <property type="match status" value="1"/>
</dbReference>
<name>A0A6I2F9N6_9MICO</name>
<dbReference type="InterPro" id="IPR051603">
    <property type="entry name" value="Zinc-ADH_QOR/CCCR"/>
</dbReference>
<dbReference type="AlphaFoldDB" id="A0A6I2F9N6"/>
<dbReference type="Gene3D" id="3.40.50.720">
    <property type="entry name" value="NAD(P)-binding Rossmann-like Domain"/>
    <property type="match status" value="1"/>
</dbReference>
<dbReference type="InterPro" id="IPR013154">
    <property type="entry name" value="ADH-like_N"/>
</dbReference>
<keyword evidence="4" id="KW-1185">Reference proteome</keyword>
<gene>
    <name evidence="3" type="ORF">GE115_06015</name>
</gene>
<dbReference type="InterPro" id="IPR020843">
    <property type="entry name" value="ER"/>
</dbReference>
<dbReference type="SUPFAM" id="SSF50129">
    <property type="entry name" value="GroES-like"/>
    <property type="match status" value="1"/>
</dbReference>
<evidence type="ECO:0000313" key="4">
    <source>
        <dbReference type="Proteomes" id="UP000431080"/>
    </source>
</evidence>
<reference evidence="3 4" key="1">
    <citation type="submission" date="2019-10" db="EMBL/GenBank/DDBJ databases">
        <authorList>
            <person name="Nie G."/>
            <person name="Ming H."/>
            <person name="Yi B."/>
        </authorList>
    </citation>
    <scope>NUCLEOTIDE SEQUENCE [LARGE SCALE GENOMIC DNA]</scope>
    <source>
        <strain evidence="3 4">CFH 90414</strain>
    </source>
</reference>
<dbReference type="Pfam" id="PF13602">
    <property type="entry name" value="ADH_zinc_N_2"/>
    <property type="match status" value="1"/>
</dbReference>
<dbReference type="PANTHER" id="PTHR44154:SF1">
    <property type="entry name" value="QUINONE OXIDOREDUCTASE"/>
    <property type="match status" value="1"/>
</dbReference>
<evidence type="ECO:0000313" key="3">
    <source>
        <dbReference type="EMBL" id="MRG59430.1"/>
    </source>
</evidence>
<dbReference type="RefSeq" id="WP_153683834.1">
    <property type="nucleotide sequence ID" value="NZ_WJIF01000002.1"/>
</dbReference>
<dbReference type="Proteomes" id="UP000431080">
    <property type="component" value="Unassembled WGS sequence"/>
</dbReference>